<protein>
    <submittedName>
        <fullName evidence="2">Uncharacterized protein</fullName>
    </submittedName>
</protein>
<feature type="region of interest" description="Disordered" evidence="1">
    <location>
        <begin position="1"/>
        <end position="20"/>
    </location>
</feature>
<proteinExistence type="predicted"/>
<dbReference type="AlphaFoldDB" id="A0A5R8Z280"/>
<evidence type="ECO:0000256" key="1">
    <source>
        <dbReference type="SAM" id="MobiDB-lite"/>
    </source>
</evidence>
<evidence type="ECO:0000313" key="2">
    <source>
        <dbReference type="EMBL" id="TLP59898.1"/>
    </source>
</evidence>
<comment type="caution">
    <text evidence="2">The sequence shown here is derived from an EMBL/GenBank/DDBJ whole genome shotgun (WGS) entry which is preliminary data.</text>
</comment>
<dbReference type="OrthoDB" id="5198721at2"/>
<accession>A0A5R8Z280</accession>
<dbReference type="EMBL" id="VANP01000005">
    <property type="protein sequence ID" value="TLP59898.1"/>
    <property type="molecule type" value="Genomic_DNA"/>
</dbReference>
<feature type="region of interest" description="Disordered" evidence="1">
    <location>
        <begin position="55"/>
        <end position="88"/>
    </location>
</feature>
<keyword evidence="3" id="KW-1185">Reference proteome</keyword>
<reference evidence="2" key="1">
    <citation type="submission" date="2019-05" db="EMBL/GenBank/DDBJ databases">
        <title>Isolation, diversity and antifungal activity of Actinobacteria from wheat.</title>
        <authorList>
            <person name="Yu B."/>
        </authorList>
    </citation>
    <scope>NUCLEOTIDE SEQUENCE [LARGE SCALE GENOMIC DNA]</scope>
    <source>
        <strain evidence="2">NEAU-HEGS1-5</strain>
    </source>
</reference>
<evidence type="ECO:0000313" key="3">
    <source>
        <dbReference type="Proteomes" id="UP000309033"/>
    </source>
</evidence>
<gene>
    <name evidence="2" type="ORF">FED44_16735</name>
</gene>
<dbReference type="Proteomes" id="UP000309033">
    <property type="component" value="Unassembled WGS sequence"/>
</dbReference>
<organism evidence="2 3">
    <name type="scientific">Microbispora triticiradicis</name>
    <dbReference type="NCBI Taxonomy" id="2200763"/>
    <lineage>
        <taxon>Bacteria</taxon>
        <taxon>Bacillati</taxon>
        <taxon>Actinomycetota</taxon>
        <taxon>Actinomycetes</taxon>
        <taxon>Streptosporangiales</taxon>
        <taxon>Streptosporangiaceae</taxon>
        <taxon>Microbispora</taxon>
    </lineage>
</organism>
<name>A0A5R8Z280_9ACTN</name>
<sequence>MTDSDIAPGEPPASGTDGVRAALSPLGELAQTPVSGHVGVFERVLTGLETVLASVEDSGGGESGRADSRVGALGGQPAEAGTPPENHR</sequence>